<reference evidence="1" key="3">
    <citation type="submission" date="2022-06" db="UniProtKB">
        <authorList>
            <consortium name="EnsemblPlants"/>
        </authorList>
    </citation>
    <scope>IDENTIFICATION</scope>
</reference>
<dbReference type="Gramene" id="TuG1812G0100003654.01.T01">
    <property type="protein sequence ID" value="TuG1812G0100003654.01.T01.cds368562"/>
    <property type="gene ID" value="TuG1812G0100003654.01"/>
</dbReference>
<dbReference type="Proteomes" id="UP000015106">
    <property type="component" value="Chromosome 1"/>
</dbReference>
<keyword evidence="2" id="KW-1185">Reference proteome</keyword>
<organism evidence="1 2">
    <name type="scientific">Triticum urartu</name>
    <name type="common">Red wild einkorn</name>
    <name type="synonym">Crithodium urartu</name>
    <dbReference type="NCBI Taxonomy" id="4572"/>
    <lineage>
        <taxon>Eukaryota</taxon>
        <taxon>Viridiplantae</taxon>
        <taxon>Streptophyta</taxon>
        <taxon>Embryophyta</taxon>
        <taxon>Tracheophyta</taxon>
        <taxon>Spermatophyta</taxon>
        <taxon>Magnoliopsida</taxon>
        <taxon>Liliopsida</taxon>
        <taxon>Poales</taxon>
        <taxon>Poaceae</taxon>
        <taxon>BOP clade</taxon>
        <taxon>Pooideae</taxon>
        <taxon>Triticodae</taxon>
        <taxon>Triticeae</taxon>
        <taxon>Triticinae</taxon>
        <taxon>Triticum</taxon>
    </lineage>
</organism>
<accession>A0A8R7K333</accession>
<reference evidence="1" key="2">
    <citation type="submission" date="2018-03" db="EMBL/GenBank/DDBJ databases">
        <title>The Triticum urartu genome reveals the dynamic nature of wheat genome evolution.</title>
        <authorList>
            <person name="Ling H."/>
            <person name="Ma B."/>
            <person name="Shi X."/>
            <person name="Liu H."/>
            <person name="Dong L."/>
            <person name="Sun H."/>
            <person name="Cao Y."/>
            <person name="Gao Q."/>
            <person name="Zheng S."/>
            <person name="Li Y."/>
            <person name="Yu Y."/>
            <person name="Du H."/>
            <person name="Qi M."/>
            <person name="Li Y."/>
            <person name="Yu H."/>
            <person name="Cui Y."/>
            <person name="Wang N."/>
            <person name="Chen C."/>
            <person name="Wu H."/>
            <person name="Zhao Y."/>
            <person name="Zhang J."/>
            <person name="Li Y."/>
            <person name="Zhou W."/>
            <person name="Zhang B."/>
            <person name="Hu W."/>
            <person name="Eijk M."/>
            <person name="Tang J."/>
            <person name="Witsenboer H."/>
            <person name="Zhao S."/>
            <person name="Li Z."/>
            <person name="Zhang A."/>
            <person name="Wang D."/>
            <person name="Liang C."/>
        </authorList>
    </citation>
    <scope>NUCLEOTIDE SEQUENCE [LARGE SCALE GENOMIC DNA]</scope>
    <source>
        <strain evidence="1">cv. G1812</strain>
    </source>
</reference>
<evidence type="ECO:0000313" key="1">
    <source>
        <dbReference type="EnsemblPlants" id="TuG1812G0100003654.01.T01.cds368562"/>
    </source>
</evidence>
<dbReference type="EnsemblPlants" id="TuG1812G0100003654.01.T01">
    <property type="protein sequence ID" value="TuG1812G0100003654.01.T01.cds368562"/>
    <property type="gene ID" value="TuG1812G0100003654.01"/>
</dbReference>
<reference evidence="2" key="1">
    <citation type="journal article" date="2013" name="Nature">
        <title>Draft genome of the wheat A-genome progenitor Triticum urartu.</title>
        <authorList>
            <person name="Ling H.Q."/>
            <person name="Zhao S."/>
            <person name="Liu D."/>
            <person name="Wang J."/>
            <person name="Sun H."/>
            <person name="Zhang C."/>
            <person name="Fan H."/>
            <person name="Li D."/>
            <person name="Dong L."/>
            <person name="Tao Y."/>
            <person name="Gao C."/>
            <person name="Wu H."/>
            <person name="Li Y."/>
            <person name="Cui Y."/>
            <person name="Guo X."/>
            <person name="Zheng S."/>
            <person name="Wang B."/>
            <person name="Yu K."/>
            <person name="Liang Q."/>
            <person name="Yang W."/>
            <person name="Lou X."/>
            <person name="Chen J."/>
            <person name="Feng M."/>
            <person name="Jian J."/>
            <person name="Zhang X."/>
            <person name="Luo G."/>
            <person name="Jiang Y."/>
            <person name="Liu J."/>
            <person name="Wang Z."/>
            <person name="Sha Y."/>
            <person name="Zhang B."/>
            <person name="Wu H."/>
            <person name="Tang D."/>
            <person name="Shen Q."/>
            <person name="Xue P."/>
            <person name="Zou S."/>
            <person name="Wang X."/>
            <person name="Liu X."/>
            <person name="Wang F."/>
            <person name="Yang Y."/>
            <person name="An X."/>
            <person name="Dong Z."/>
            <person name="Zhang K."/>
            <person name="Zhang X."/>
            <person name="Luo M.C."/>
            <person name="Dvorak J."/>
            <person name="Tong Y."/>
            <person name="Wang J."/>
            <person name="Yang H."/>
            <person name="Li Z."/>
            <person name="Wang D."/>
            <person name="Zhang A."/>
            <person name="Wang J."/>
        </authorList>
    </citation>
    <scope>NUCLEOTIDE SEQUENCE</scope>
    <source>
        <strain evidence="2">cv. G1812</strain>
    </source>
</reference>
<evidence type="ECO:0000313" key="2">
    <source>
        <dbReference type="Proteomes" id="UP000015106"/>
    </source>
</evidence>
<protein>
    <submittedName>
        <fullName evidence="1">Uncharacterized protein</fullName>
    </submittedName>
</protein>
<proteinExistence type="predicted"/>
<sequence>MQEFPGRWPMTPGGIGLVQRAGLSVKPRSGCGVLFGRGRA</sequence>
<dbReference type="AlphaFoldDB" id="A0A8R7K333"/>
<name>A0A8R7K333_TRIUA</name>